<accession>A0A845GSN8</accession>
<reference evidence="1" key="1">
    <citation type="submission" date="2019-12" db="EMBL/GenBank/DDBJ databases">
        <title>Novel species isolated from a subtropical stream in China.</title>
        <authorList>
            <person name="Lu H."/>
        </authorList>
    </citation>
    <scope>NUCLEOTIDE SEQUENCE [LARGE SCALE GENOMIC DNA]</scope>
    <source>
        <strain evidence="1">FT81W</strain>
    </source>
</reference>
<evidence type="ECO:0000313" key="1">
    <source>
        <dbReference type="EMBL" id="MYM96246.1"/>
    </source>
</evidence>
<comment type="caution">
    <text evidence="1">The sequence shown here is derived from an EMBL/GenBank/DDBJ whole genome shotgun (WGS) entry which is preliminary data.</text>
</comment>
<gene>
    <name evidence="1" type="ORF">GTP90_20480</name>
</gene>
<dbReference type="Proteomes" id="UP000447355">
    <property type="component" value="Unassembled WGS sequence"/>
</dbReference>
<sequence length="167" mass="16978">MEDLDNLAALAADADATAPPPPGAVAVQDVPAPPGPDEQALDMVNGFAGMLAGYAPDAAAVWTPEARQASAQAIAPLMVKYNFSLMAIPPELTAAIVVGPLLYRSATIVRDKLQADRAAKAQPGAQPAPPAAAQPVGFQGVAVEMNPAPENGLPPGTAVHPQMALYK</sequence>
<dbReference type="EMBL" id="WWCX01000041">
    <property type="protein sequence ID" value="MYM96246.1"/>
    <property type="molecule type" value="Genomic_DNA"/>
</dbReference>
<dbReference type="AlphaFoldDB" id="A0A845GSN8"/>
<name>A0A845GSN8_9BURK</name>
<evidence type="ECO:0000313" key="2">
    <source>
        <dbReference type="Proteomes" id="UP000447355"/>
    </source>
</evidence>
<dbReference type="RefSeq" id="WP_161085269.1">
    <property type="nucleotide sequence ID" value="NZ_WWCX01000041.1"/>
</dbReference>
<proteinExistence type="predicted"/>
<protein>
    <submittedName>
        <fullName evidence="1">Uncharacterized protein</fullName>
    </submittedName>
</protein>
<organism evidence="1 2">
    <name type="scientific">Duganella vulcania</name>
    <dbReference type="NCBI Taxonomy" id="2692166"/>
    <lineage>
        <taxon>Bacteria</taxon>
        <taxon>Pseudomonadati</taxon>
        <taxon>Pseudomonadota</taxon>
        <taxon>Betaproteobacteria</taxon>
        <taxon>Burkholderiales</taxon>
        <taxon>Oxalobacteraceae</taxon>
        <taxon>Telluria group</taxon>
        <taxon>Duganella</taxon>
    </lineage>
</organism>